<evidence type="ECO:0000313" key="1">
    <source>
        <dbReference type="EMBL" id="KUM25510.1"/>
    </source>
</evidence>
<reference evidence="1 2" key="1">
    <citation type="submission" date="2015-12" db="EMBL/GenBank/DDBJ databases">
        <title>Draft genome sequence of Mesorhizobium sp. UFLA 01-765, a multitolerant efficient symbiont and plant-growth promoting strain isolated from Zn-mining soil using Leucaena leucocephala as a trap plant.</title>
        <authorList>
            <person name="Rangel W.M."/>
            <person name="Thijs S."/>
            <person name="Longatti S.M."/>
            <person name="Moreira F.M."/>
            <person name="Weyens N."/>
            <person name="Vangronsveld J."/>
            <person name="Van Hamme J.D."/>
            <person name="Bottos E.M."/>
            <person name="Rineau F."/>
        </authorList>
    </citation>
    <scope>NUCLEOTIDE SEQUENCE [LARGE SCALE GENOMIC DNA]</scope>
    <source>
        <strain evidence="1 2">UFLA 01-765</strain>
    </source>
</reference>
<accession>A0A101KR72</accession>
<organism evidence="1 2">
    <name type="scientific">Rhizobium loti</name>
    <name type="common">Mesorhizobium loti</name>
    <dbReference type="NCBI Taxonomy" id="381"/>
    <lineage>
        <taxon>Bacteria</taxon>
        <taxon>Pseudomonadati</taxon>
        <taxon>Pseudomonadota</taxon>
        <taxon>Alphaproteobacteria</taxon>
        <taxon>Hyphomicrobiales</taxon>
        <taxon>Phyllobacteriaceae</taxon>
        <taxon>Mesorhizobium</taxon>
    </lineage>
</organism>
<comment type="caution">
    <text evidence="1">The sequence shown here is derived from an EMBL/GenBank/DDBJ whole genome shotgun (WGS) entry which is preliminary data.</text>
</comment>
<sequence length="69" mass="7194">MISFLAAAFFCVTTFGVVVVRTTFVLCFTVGVGSTVGVMVVHPATARAPDRIVATIACFDAQPTTLPPC</sequence>
<dbReference type="EMBL" id="LPWA01000117">
    <property type="protein sequence ID" value="KUM25510.1"/>
    <property type="molecule type" value="Genomic_DNA"/>
</dbReference>
<protein>
    <submittedName>
        <fullName evidence="1">Uncharacterized protein</fullName>
    </submittedName>
</protein>
<proteinExistence type="predicted"/>
<gene>
    <name evidence="1" type="ORF">AU467_25985</name>
</gene>
<evidence type="ECO:0000313" key="2">
    <source>
        <dbReference type="Proteomes" id="UP000053176"/>
    </source>
</evidence>
<name>A0A101KR72_RHILI</name>
<dbReference type="AlphaFoldDB" id="A0A101KR72"/>
<dbReference type="Proteomes" id="UP000053176">
    <property type="component" value="Unassembled WGS sequence"/>
</dbReference>